<evidence type="ECO:0000313" key="4">
    <source>
        <dbReference type="Proteomes" id="UP001344906"/>
    </source>
</evidence>
<dbReference type="Gene3D" id="3.30.420.10">
    <property type="entry name" value="Ribonuclease H-like superfamily/Ribonuclease H"/>
    <property type="match status" value="1"/>
</dbReference>
<accession>A0ABQ6FJF6</accession>
<reference evidence="3 4" key="1">
    <citation type="submission" date="2023-02" db="EMBL/GenBank/DDBJ databases">
        <title>Dictyobacter halimunensis sp. nov., a new member of the class Ktedonobacteria from forest soil in a geothermal area.</title>
        <authorList>
            <person name="Rachmania M.K."/>
            <person name="Ningsih F."/>
            <person name="Sakai Y."/>
            <person name="Yabe S."/>
            <person name="Yokota A."/>
            <person name="Sjamsuridzal W."/>
        </authorList>
    </citation>
    <scope>NUCLEOTIDE SEQUENCE [LARGE SCALE GENOMIC DNA]</scope>
    <source>
        <strain evidence="3 4">S3.2.2.5</strain>
    </source>
</reference>
<dbReference type="RefSeq" id="WP_338247814.1">
    <property type="nucleotide sequence ID" value="NZ_BSRI01000001.1"/>
</dbReference>
<dbReference type="InterPro" id="IPR036397">
    <property type="entry name" value="RNaseH_sf"/>
</dbReference>
<dbReference type="InterPro" id="IPR038717">
    <property type="entry name" value="Tc1-like_DDE_dom"/>
</dbReference>
<dbReference type="EMBL" id="BSRI01000001">
    <property type="protein sequence ID" value="GLV54330.1"/>
    <property type="molecule type" value="Genomic_DNA"/>
</dbReference>
<sequence length="261" mass="30100">MIERAYVQAEHVGLPLWCEDEAGPYQTIPHPGFVWQPEGEPGRQDHQYIRGKTCKFLTLFRPATGELRAKPVDQSTNAILHPWLKEELEALLKECPPVLEAVPEERLWQNWDPFPAAEQLDRFLPPLRMLLILDNLAGHYSRDLVSWCHERGIGLLYTPCAGSWLNMAESVQRIIIRRALEGHHVYDVEILKDWLTDTIEGWNRHPTPFIWGGKRHARRDRAYARRHRQGGSGATSQYVVPRRIRSVRYYKPASNATGSGK</sequence>
<name>A0ABQ6FJF6_9CHLR</name>
<keyword evidence="4" id="KW-1185">Reference proteome</keyword>
<evidence type="ECO:0000313" key="3">
    <source>
        <dbReference type="EMBL" id="GLV54330.1"/>
    </source>
</evidence>
<dbReference type="EMBL" id="BSRI01000001">
    <property type="protein sequence ID" value="GLV54104.1"/>
    <property type="molecule type" value="Genomic_DNA"/>
</dbReference>
<dbReference type="Pfam" id="PF13358">
    <property type="entry name" value="DDE_3"/>
    <property type="match status" value="1"/>
</dbReference>
<gene>
    <name evidence="2" type="ORF">KDH_09530</name>
    <name evidence="3" type="ORF">KDH_11780</name>
</gene>
<dbReference type="Proteomes" id="UP001344906">
    <property type="component" value="Unassembled WGS sequence"/>
</dbReference>
<proteinExistence type="predicted"/>
<protein>
    <recommendedName>
        <fullName evidence="1">Tc1-like transposase DDE domain-containing protein</fullName>
    </recommendedName>
</protein>
<organism evidence="3 4">
    <name type="scientific">Dictyobacter halimunensis</name>
    <dbReference type="NCBI Taxonomy" id="3026934"/>
    <lineage>
        <taxon>Bacteria</taxon>
        <taxon>Bacillati</taxon>
        <taxon>Chloroflexota</taxon>
        <taxon>Ktedonobacteria</taxon>
        <taxon>Ktedonobacterales</taxon>
        <taxon>Dictyobacteraceae</taxon>
        <taxon>Dictyobacter</taxon>
    </lineage>
</organism>
<comment type="caution">
    <text evidence="3">The sequence shown here is derived from an EMBL/GenBank/DDBJ whole genome shotgun (WGS) entry which is preliminary data.</text>
</comment>
<feature type="domain" description="Tc1-like transposase DDE" evidence="1">
    <location>
        <begin position="16"/>
        <end position="189"/>
    </location>
</feature>
<evidence type="ECO:0000313" key="2">
    <source>
        <dbReference type="EMBL" id="GLV54104.1"/>
    </source>
</evidence>
<evidence type="ECO:0000259" key="1">
    <source>
        <dbReference type="Pfam" id="PF13358"/>
    </source>
</evidence>